<evidence type="ECO:0000313" key="15">
    <source>
        <dbReference type="EMBL" id="GJN14968.1"/>
    </source>
</evidence>
<dbReference type="InterPro" id="IPR033131">
    <property type="entry name" value="Pectinesterase_Asp_AS"/>
</dbReference>
<sequence>MACVPPPRFLLLVMLLLLVAASSDVFVSAATSARHHRGHSPRPYGHTKKLRPGGNGKGKNKDTTAPPYPANATRVEAIERQFTRWVRFMGGLVEHGTFNRSLSRAFLPTRTLVVDSRNTPPGGFASIQAAVDSLPLINLERVVIKVNAGTYTEKVNISPMRAFITIEGAGADKTVVQWGDTAETVGPWGRPLGTFASATFAVNSAFFVAKNITFKVTLLALEDASSGLCGPSQTVLMTRRTAMQNTAPVPKPGALGKQGVALRISADNAAFVGCNFLGAQDTLYDHLGRHYYRDCYIEGSVDFIFGNALSLYEGCRVHAIARNYGALTAQNRMSILEDTGFSFVNCKVTGSGALYLGRAWGTFSRVVFAYTYMDNIIIPRGWYNWGDPTREMTVFYGQYKCTGPGANYAGRVQWSRELTDDEAKPFISLDFIDGFEWLRL</sequence>
<feature type="compositionally biased region" description="Basic residues" evidence="13">
    <location>
        <begin position="33"/>
        <end position="51"/>
    </location>
</feature>
<dbReference type="PANTHER" id="PTHR31321:SF57">
    <property type="entry name" value="PECTINESTERASE 53-RELATED"/>
    <property type="match status" value="1"/>
</dbReference>
<keyword evidence="16" id="KW-1185">Reference proteome</keyword>
<dbReference type="Pfam" id="PF01095">
    <property type="entry name" value="Pectinesterase"/>
    <property type="match status" value="2"/>
</dbReference>
<comment type="pathway">
    <text evidence="2 12">Glycan metabolism; pectin degradation; 2-dehydro-3-deoxy-D-gluconate from pectin: step 1/5.</text>
</comment>
<feature type="chain" id="PRO_5043110085" description="Pectinesterase" evidence="12">
    <location>
        <begin position="22"/>
        <end position="440"/>
    </location>
</feature>
<evidence type="ECO:0000256" key="11">
    <source>
        <dbReference type="PROSITE-ProRule" id="PRU10040"/>
    </source>
</evidence>
<dbReference type="GO" id="GO:0030599">
    <property type="term" value="F:pectinesterase activity"/>
    <property type="evidence" value="ECO:0007669"/>
    <property type="project" value="UniProtKB-UniRule"/>
</dbReference>
<dbReference type="GO" id="GO:0045490">
    <property type="term" value="P:pectin catabolic process"/>
    <property type="evidence" value="ECO:0007669"/>
    <property type="project" value="UniProtKB-UniRule"/>
</dbReference>
<evidence type="ECO:0000313" key="16">
    <source>
        <dbReference type="Proteomes" id="UP001054889"/>
    </source>
</evidence>
<evidence type="ECO:0000256" key="6">
    <source>
        <dbReference type="ARBA" id="ARBA00022525"/>
    </source>
</evidence>
<feature type="domain" description="Pectinesterase catalytic" evidence="14">
    <location>
        <begin position="122"/>
        <end position="217"/>
    </location>
</feature>
<evidence type="ECO:0000256" key="8">
    <source>
        <dbReference type="ARBA" id="ARBA00022801"/>
    </source>
</evidence>
<keyword evidence="7 12" id="KW-0732">Signal</keyword>
<feature type="signal peptide" evidence="12">
    <location>
        <begin position="1"/>
        <end position="21"/>
    </location>
</feature>
<keyword evidence="9 12" id="KW-0063">Aspartyl esterase</keyword>
<feature type="domain" description="Pectinesterase catalytic" evidence="14">
    <location>
        <begin position="236"/>
        <end position="434"/>
    </location>
</feature>
<evidence type="ECO:0000256" key="13">
    <source>
        <dbReference type="SAM" id="MobiDB-lite"/>
    </source>
</evidence>
<dbReference type="InterPro" id="IPR011050">
    <property type="entry name" value="Pectin_lyase_fold/virulence"/>
</dbReference>
<dbReference type="EMBL" id="BQKI01000071">
    <property type="protein sequence ID" value="GJN14968.1"/>
    <property type="molecule type" value="Genomic_DNA"/>
</dbReference>
<evidence type="ECO:0000256" key="4">
    <source>
        <dbReference type="ARBA" id="ARBA00013229"/>
    </source>
</evidence>
<dbReference type="GO" id="GO:0042545">
    <property type="term" value="P:cell wall modification"/>
    <property type="evidence" value="ECO:0007669"/>
    <property type="project" value="UniProtKB-UniRule"/>
</dbReference>
<accession>A0AAV5DVF5</accession>
<name>A0AAV5DVF5_ELECO</name>
<feature type="active site" evidence="11">
    <location>
        <position position="302"/>
    </location>
</feature>
<keyword evidence="5" id="KW-0134">Cell wall</keyword>
<dbReference type="InterPro" id="IPR012334">
    <property type="entry name" value="Pectin_lyas_fold"/>
</dbReference>
<proteinExistence type="inferred from homology"/>
<dbReference type="AlphaFoldDB" id="A0AAV5DVF5"/>
<dbReference type="Gene3D" id="2.160.20.10">
    <property type="entry name" value="Single-stranded right-handed beta-helix, Pectin lyase-like"/>
    <property type="match status" value="1"/>
</dbReference>
<evidence type="ECO:0000256" key="7">
    <source>
        <dbReference type="ARBA" id="ARBA00022729"/>
    </source>
</evidence>
<dbReference type="Proteomes" id="UP001054889">
    <property type="component" value="Unassembled WGS sequence"/>
</dbReference>
<evidence type="ECO:0000256" key="9">
    <source>
        <dbReference type="ARBA" id="ARBA00023085"/>
    </source>
</evidence>
<comment type="subcellular location">
    <subcellularLocation>
        <location evidence="1">Secreted</location>
        <location evidence="1">Cell wall</location>
    </subcellularLocation>
</comment>
<protein>
    <recommendedName>
        <fullName evidence="4 12">Pectinesterase</fullName>
        <ecNumber evidence="4 12">3.1.1.11</ecNumber>
    </recommendedName>
</protein>
<gene>
    <name evidence="15" type="primary">gb01850</name>
    <name evidence="15" type="ORF">PR202_gb01850</name>
</gene>
<evidence type="ECO:0000256" key="2">
    <source>
        <dbReference type="ARBA" id="ARBA00005184"/>
    </source>
</evidence>
<evidence type="ECO:0000256" key="5">
    <source>
        <dbReference type="ARBA" id="ARBA00022512"/>
    </source>
</evidence>
<comment type="caution">
    <text evidence="15">The sequence shown here is derived from an EMBL/GenBank/DDBJ whole genome shotgun (WGS) entry which is preliminary data.</text>
</comment>
<evidence type="ECO:0000256" key="3">
    <source>
        <dbReference type="ARBA" id="ARBA00008891"/>
    </source>
</evidence>
<reference evidence="15" key="2">
    <citation type="submission" date="2021-12" db="EMBL/GenBank/DDBJ databases">
        <title>Resequencing data analysis of finger millet.</title>
        <authorList>
            <person name="Hatakeyama M."/>
            <person name="Aluri S."/>
            <person name="Balachadran M.T."/>
            <person name="Sivarajan S.R."/>
            <person name="Poveda L."/>
            <person name="Shimizu-Inatsugi R."/>
            <person name="Schlapbach R."/>
            <person name="Sreeman S.M."/>
            <person name="Shimizu K.K."/>
        </authorList>
    </citation>
    <scope>NUCLEOTIDE SEQUENCE</scope>
</reference>
<keyword evidence="8 12" id="KW-0378">Hydrolase</keyword>
<evidence type="ECO:0000256" key="10">
    <source>
        <dbReference type="ARBA" id="ARBA00047928"/>
    </source>
</evidence>
<dbReference type="PROSITE" id="PS00503">
    <property type="entry name" value="PECTINESTERASE_2"/>
    <property type="match status" value="1"/>
</dbReference>
<organism evidence="15 16">
    <name type="scientific">Eleusine coracana subsp. coracana</name>
    <dbReference type="NCBI Taxonomy" id="191504"/>
    <lineage>
        <taxon>Eukaryota</taxon>
        <taxon>Viridiplantae</taxon>
        <taxon>Streptophyta</taxon>
        <taxon>Embryophyta</taxon>
        <taxon>Tracheophyta</taxon>
        <taxon>Spermatophyta</taxon>
        <taxon>Magnoliopsida</taxon>
        <taxon>Liliopsida</taxon>
        <taxon>Poales</taxon>
        <taxon>Poaceae</taxon>
        <taxon>PACMAD clade</taxon>
        <taxon>Chloridoideae</taxon>
        <taxon>Cynodonteae</taxon>
        <taxon>Eleusininae</taxon>
        <taxon>Eleusine</taxon>
    </lineage>
</organism>
<dbReference type="EC" id="3.1.1.11" evidence="4 12"/>
<comment type="similarity">
    <text evidence="3">Belongs to the pectinesterase family.</text>
</comment>
<evidence type="ECO:0000259" key="14">
    <source>
        <dbReference type="Pfam" id="PF01095"/>
    </source>
</evidence>
<evidence type="ECO:0000256" key="12">
    <source>
        <dbReference type="RuleBase" id="RU000589"/>
    </source>
</evidence>
<feature type="region of interest" description="Disordered" evidence="13">
    <location>
        <begin position="31"/>
        <end position="69"/>
    </location>
</feature>
<dbReference type="FunFam" id="2.160.20.10:FF:000008">
    <property type="entry name" value="Pectinesterase"/>
    <property type="match status" value="1"/>
</dbReference>
<keyword evidence="6" id="KW-0964">Secreted</keyword>
<dbReference type="SUPFAM" id="SSF51126">
    <property type="entry name" value="Pectin lyase-like"/>
    <property type="match status" value="1"/>
</dbReference>
<comment type="catalytic activity">
    <reaction evidence="10 12">
        <text>[(1-&gt;4)-alpha-D-galacturonosyl methyl ester](n) + n H2O = [(1-&gt;4)-alpha-D-galacturonosyl](n) + n methanol + n H(+)</text>
        <dbReference type="Rhea" id="RHEA:22380"/>
        <dbReference type="Rhea" id="RHEA-COMP:14570"/>
        <dbReference type="Rhea" id="RHEA-COMP:14573"/>
        <dbReference type="ChEBI" id="CHEBI:15377"/>
        <dbReference type="ChEBI" id="CHEBI:15378"/>
        <dbReference type="ChEBI" id="CHEBI:17790"/>
        <dbReference type="ChEBI" id="CHEBI:140522"/>
        <dbReference type="ChEBI" id="CHEBI:140523"/>
        <dbReference type="EC" id="3.1.1.11"/>
    </reaction>
</comment>
<dbReference type="PANTHER" id="PTHR31321">
    <property type="entry name" value="ACYL-COA THIOESTER HYDROLASE YBHC-RELATED"/>
    <property type="match status" value="1"/>
</dbReference>
<evidence type="ECO:0000256" key="1">
    <source>
        <dbReference type="ARBA" id="ARBA00004191"/>
    </source>
</evidence>
<dbReference type="InterPro" id="IPR000070">
    <property type="entry name" value="Pectinesterase_cat"/>
</dbReference>
<reference evidence="15" key="1">
    <citation type="journal article" date="2018" name="DNA Res.">
        <title>Multiple hybrid de novo genome assembly of finger millet, an orphan allotetraploid crop.</title>
        <authorList>
            <person name="Hatakeyama M."/>
            <person name="Aluri S."/>
            <person name="Balachadran M.T."/>
            <person name="Sivarajan S.R."/>
            <person name="Patrignani A."/>
            <person name="Gruter S."/>
            <person name="Poveda L."/>
            <person name="Shimizu-Inatsugi R."/>
            <person name="Baeten J."/>
            <person name="Francoijs K.J."/>
            <person name="Nataraja K.N."/>
            <person name="Reddy Y.A.N."/>
            <person name="Phadnis S."/>
            <person name="Ravikumar R.L."/>
            <person name="Schlapbach R."/>
            <person name="Sreeman S.M."/>
            <person name="Shimizu K.K."/>
        </authorList>
    </citation>
    <scope>NUCLEOTIDE SEQUENCE</scope>
</reference>